<dbReference type="EMBL" id="JBHSMQ010000001">
    <property type="protein sequence ID" value="MFC5453636.1"/>
    <property type="molecule type" value="Genomic_DNA"/>
</dbReference>
<keyword evidence="3" id="KW-1185">Reference proteome</keyword>
<keyword evidence="1" id="KW-0812">Transmembrane</keyword>
<organism evidence="2 3">
    <name type="scientific">Prosthecobacter fluviatilis</name>
    <dbReference type="NCBI Taxonomy" id="445931"/>
    <lineage>
        <taxon>Bacteria</taxon>
        <taxon>Pseudomonadati</taxon>
        <taxon>Verrucomicrobiota</taxon>
        <taxon>Verrucomicrobiia</taxon>
        <taxon>Verrucomicrobiales</taxon>
        <taxon>Verrucomicrobiaceae</taxon>
        <taxon>Prosthecobacter</taxon>
    </lineage>
</organism>
<keyword evidence="1" id="KW-1133">Transmembrane helix</keyword>
<protein>
    <recommendedName>
        <fullName evidence="4">PH domain-containing protein</fullName>
    </recommendedName>
</protein>
<sequence>MNKISRDSSPQAGVLRSGRAGHGLSKQTAVTHLARRRRACRTGADTASLWIEEPLRFHRARYEHLTRHLHGKFNQTSALLTCMLLLVLVARAAGGEYVSPERWLCGLLSGWFIISMARLALFTCLAAPRSICYAQGRLRISGLGTLHAEQIRHWSFQHGVRISSHARPGVRLQICCRWCGFERHWTMLMEDNPETERLEQVLKAHLPRLSHASGRLPRPRTIQIEAGILSQ</sequence>
<evidence type="ECO:0000313" key="2">
    <source>
        <dbReference type="EMBL" id="MFC5453636.1"/>
    </source>
</evidence>
<evidence type="ECO:0000256" key="1">
    <source>
        <dbReference type="SAM" id="Phobius"/>
    </source>
</evidence>
<evidence type="ECO:0000313" key="3">
    <source>
        <dbReference type="Proteomes" id="UP001596052"/>
    </source>
</evidence>
<keyword evidence="1" id="KW-0472">Membrane</keyword>
<feature type="transmembrane region" description="Helical" evidence="1">
    <location>
        <begin position="77"/>
        <end position="94"/>
    </location>
</feature>
<comment type="caution">
    <text evidence="2">The sequence shown here is derived from an EMBL/GenBank/DDBJ whole genome shotgun (WGS) entry which is preliminary data.</text>
</comment>
<name>A0ABW0KLP1_9BACT</name>
<evidence type="ECO:0008006" key="4">
    <source>
        <dbReference type="Google" id="ProtNLM"/>
    </source>
</evidence>
<reference evidence="3" key="1">
    <citation type="journal article" date="2019" name="Int. J. Syst. Evol. Microbiol.">
        <title>The Global Catalogue of Microorganisms (GCM) 10K type strain sequencing project: providing services to taxonomists for standard genome sequencing and annotation.</title>
        <authorList>
            <consortium name="The Broad Institute Genomics Platform"/>
            <consortium name="The Broad Institute Genome Sequencing Center for Infectious Disease"/>
            <person name="Wu L."/>
            <person name="Ma J."/>
        </authorList>
    </citation>
    <scope>NUCLEOTIDE SEQUENCE [LARGE SCALE GENOMIC DNA]</scope>
    <source>
        <strain evidence="3">CGMCC 4.1469</strain>
    </source>
</reference>
<feature type="transmembrane region" description="Helical" evidence="1">
    <location>
        <begin position="106"/>
        <end position="127"/>
    </location>
</feature>
<gene>
    <name evidence="2" type="ORF">ACFQDI_02110</name>
</gene>
<accession>A0ABW0KLP1</accession>
<proteinExistence type="predicted"/>
<dbReference type="Proteomes" id="UP001596052">
    <property type="component" value="Unassembled WGS sequence"/>
</dbReference>
<dbReference type="RefSeq" id="WP_377162900.1">
    <property type="nucleotide sequence ID" value="NZ_JBHSMQ010000001.1"/>
</dbReference>